<gene>
    <name evidence="1" type="ORF">DPEC_G00139400</name>
</gene>
<accession>A0ACC2GMH1</accession>
<sequence length="208" mass="22849">MLKGESGLQACHLRLIKEPHGGSARGSCKWFRRRVCSVLRVICDLTYCLSVIRYRAFVGWLSGTMEVLKALLLKKHTAPGSKTDGLMEVVPEKAIVNVKTHVRLHNYLHTGETARNSRNGVTITAHPAQHLWTHPQPTRSRGQECGPPGNSSGGGCERPIGAGEHDRASEGSRRLPPQGVSPCYAECTLVPADTLRGPRVRRRFRATS</sequence>
<protein>
    <submittedName>
        <fullName evidence="1">Uncharacterized protein</fullName>
    </submittedName>
</protein>
<organism evidence="1 2">
    <name type="scientific">Dallia pectoralis</name>
    <name type="common">Alaska blackfish</name>
    <dbReference type="NCBI Taxonomy" id="75939"/>
    <lineage>
        <taxon>Eukaryota</taxon>
        <taxon>Metazoa</taxon>
        <taxon>Chordata</taxon>
        <taxon>Craniata</taxon>
        <taxon>Vertebrata</taxon>
        <taxon>Euteleostomi</taxon>
        <taxon>Actinopterygii</taxon>
        <taxon>Neopterygii</taxon>
        <taxon>Teleostei</taxon>
        <taxon>Protacanthopterygii</taxon>
        <taxon>Esociformes</taxon>
        <taxon>Umbridae</taxon>
        <taxon>Dallia</taxon>
    </lineage>
</organism>
<proteinExistence type="predicted"/>
<dbReference type="EMBL" id="CM055738">
    <property type="protein sequence ID" value="KAJ8004737.1"/>
    <property type="molecule type" value="Genomic_DNA"/>
</dbReference>
<evidence type="ECO:0000313" key="1">
    <source>
        <dbReference type="EMBL" id="KAJ8004737.1"/>
    </source>
</evidence>
<dbReference type="Proteomes" id="UP001157502">
    <property type="component" value="Chromosome 11"/>
</dbReference>
<comment type="caution">
    <text evidence="1">The sequence shown here is derived from an EMBL/GenBank/DDBJ whole genome shotgun (WGS) entry which is preliminary data.</text>
</comment>
<keyword evidence="2" id="KW-1185">Reference proteome</keyword>
<name>A0ACC2GMH1_DALPE</name>
<reference evidence="1" key="1">
    <citation type="submission" date="2021-05" db="EMBL/GenBank/DDBJ databases">
        <authorList>
            <person name="Pan Q."/>
            <person name="Jouanno E."/>
            <person name="Zahm M."/>
            <person name="Klopp C."/>
            <person name="Cabau C."/>
            <person name="Louis A."/>
            <person name="Berthelot C."/>
            <person name="Parey E."/>
            <person name="Roest Crollius H."/>
            <person name="Montfort J."/>
            <person name="Robinson-Rechavi M."/>
            <person name="Bouchez O."/>
            <person name="Lampietro C."/>
            <person name="Lopez Roques C."/>
            <person name="Donnadieu C."/>
            <person name="Postlethwait J."/>
            <person name="Bobe J."/>
            <person name="Dillon D."/>
            <person name="Chandos A."/>
            <person name="von Hippel F."/>
            <person name="Guiguen Y."/>
        </authorList>
    </citation>
    <scope>NUCLEOTIDE SEQUENCE</scope>
    <source>
        <strain evidence="1">YG-Jan2019</strain>
    </source>
</reference>
<evidence type="ECO:0000313" key="2">
    <source>
        <dbReference type="Proteomes" id="UP001157502"/>
    </source>
</evidence>